<gene>
    <name evidence="9" type="ORF">NTJ_13256</name>
</gene>
<dbReference type="InterPro" id="IPR034035">
    <property type="entry name" value="Astacin-like_dom"/>
</dbReference>
<comment type="caution">
    <text evidence="6">Lacks conserved residue(s) required for the propagation of feature annotation.</text>
</comment>
<feature type="chain" id="PRO_5044990466" description="Metalloendopeptidase" evidence="7">
    <location>
        <begin position="19"/>
        <end position="287"/>
    </location>
</feature>
<evidence type="ECO:0000313" key="9">
    <source>
        <dbReference type="EMBL" id="BET00440.1"/>
    </source>
</evidence>
<keyword evidence="2 6" id="KW-0479">Metal-binding</keyword>
<keyword evidence="10" id="KW-1185">Reference proteome</keyword>
<dbReference type="PRINTS" id="PR00480">
    <property type="entry name" value="ASTACIN"/>
</dbReference>
<dbReference type="Pfam" id="PF01400">
    <property type="entry name" value="Astacin"/>
    <property type="match status" value="1"/>
</dbReference>
<proteinExistence type="predicted"/>
<feature type="binding site" evidence="6">
    <location>
        <position position="183"/>
    </location>
    <ligand>
        <name>Zn(2+)</name>
        <dbReference type="ChEBI" id="CHEBI:29105"/>
        <note>catalytic</note>
    </ligand>
</feature>
<dbReference type="EC" id="3.4.24.-" evidence="7"/>
<evidence type="ECO:0000256" key="5">
    <source>
        <dbReference type="ARBA" id="ARBA00023049"/>
    </source>
</evidence>
<accession>A0ABN7B9Z1</accession>
<evidence type="ECO:0000313" key="10">
    <source>
        <dbReference type="Proteomes" id="UP001307889"/>
    </source>
</evidence>
<feature type="domain" description="Peptidase M12A" evidence="8">
    <location>
        <begin position="87"/>
        <end position="281"/>
    </location>
</feature>
<dbReference type="Gene3D" id="3.40.390.10">
    <property type="entry name" value="Collagenase (Catalytic Domain)"/>
    <property type="match status" value="1"/>
</dbReference>
<dbReference type="CDD" id="cd04280">
    <property type="entry name" value="ZnMc_astacin_like"/>
    <property type="match status" value="1"/>
</dbReference>
<evidence type="ECO:0000256" key="2">
    <source>
        <dbReference type="ARBA" id="ARBA00022723"/>
    </source>
</evidence>
<dbReference type="Proteomes" id="UP001307889">
    <property type="component" value="Chromosome 11"/>
</dbReference>
<dbReference type="SMART" id="SM00235">
    <property type="entry name" value="ZnMc"/>
    <property type="match status" value="1"/>
</dbReference>
<reference evidence="9 10" key="1">
    <citation type="submission" date="2023-09" db="EMBL/GenBank/DDBJ databases">
        <title>Nesidiocoris tenuis whole genome shotgun sequence.</title>
        <authorList>
            <person name="Shibata T."/>
            <person name="Shimoda M."/>
            <person name="Kobayashi T."/>
            <person name="Uehara T."/>
        </authorList>
    </citation>
    <scope>NUCLEOTIDE SEQUENCE [LARGE SCALE GENOMIC DNA]</scope>
    <source>
        <strain evidence="9 10">Japan</strain>
    </source>
</reference>
<evidence type="ECO:0000256" key="3">
    <source>
        <dbReference type="ARBA" id="ARBA00022801"/>
    </source>
</evidence>
<keyword evidence="1 6" id="KW-0645">Protease</keyword>
<keyword evidence="3 6" id="KW-0378">Hydrolase</keyword>
<evidence type="ECO:0000256" key="1">
    <source>
        <dbReference type="ARBA" id="ARBA00022670"/>
    </source>
</evidence>
<dbReference type="InterPro" id="IPR006026">
    <property type="entry name" value="Peptidase_Metallo"/>
</dbReference>
<evidence type="ECO:0000259" key="8">
    <source>
        <dbReference type="PROSITE" id="PS51864"/>
    </source>
</evidence>
<dbReference type="PANTHER" id="PTHR10127">
    <property type="entry name" value="DISCOIDIN, CUB, EGF, LAMININ , AND ZINC METALLOPROTEASE DOMAIN CONTAINING"/>
    <property type="match status" value="1"/>
</dbReference>
<keyword evidence="7" id="KW-0732">Signal</keyword>
<organism evidence="9 10">
    <name type="scientific">Nesidiocoris tenuis</name>
    <dbReference type="NCBI Taxonomy" id="355587"/>
    <lineage>
        <taxon>Eukaryota</taxon>
        <taxon>Metazoa</taxon>
        <taxon>Ecdysozoa</taxon>
        <taxon>Arthropoda</taxon>
        <taxon>Hexapoda</taxon>
        <taxon>Insecta</taxon>
        <taxon>Pterygota</taxon>
        <taxon>Neoptera</taxon>
        <taxon>Paraneoptera</taxon>
        <taxon>Hemiptera</taxon>
        <taxon>Heteroptera</taxon>
        <taxon>Panheteroptera</taxon>
        <taxon>Cimicomorpha</taxon>
        <taxon>Miridae</taxon>
        <taxon>Dicyphina</taxon>
        <taxon>Nesidiocoris</taxon>
    </lineage>
</organism>
<dbReference type="PANTHER" id="PTHR10127:SF780">
    <property type="entry name" value="METALLOENDOPEPTIDASE"/>
    <property type="match status" value="1"/>
</dbReference>
<dbReference type="PROSITE" id="PS51864">
    <property type="entry name" value="ASTACIN"/>
    <property type="match status" value="1"/>
</dbReference>
<feature type="active site" evidence="6">
    <location>
        <position position="180"/>
    </location>
</feature>
<evidence type="ECO:0000256" key="6">
    <source>
        <dbReference type="PROSITE-ProRule" id="PRU01211"/>
    </source>
</evidence>
<dbReference type="SUPFAM" id="SSF55486">
    <property type="entry name" value="Metalloproteases ('zincins'), catalytic domain"/>
    <property type="match status" value="1"/>
</dbReference>
<feature type="signal peptide" evidence="7">
    <location>
        <begin position="1"/>
        <end position="18"/>
    </location>
</feature>
<comment type="cofactor">
    <cofactor evidence="6 7">
        <name>Zn(2+)</name>
        <dbReference type="ChEBI" id="CHEBI:29105"/>
    </cofactor>
    <text evidence="6 7">Binds 1 zinc ion per subunit.</text>
</comment>
<sequence length="287" mass="32234">MLSYRLCLLVGAIATVVGQNSEQELNDAIQDLVLSFGDSLFQGPSSFTGVKLSSWDERSGVNPEELGDYPEGDILFPRQQSEPMSRNSLRTARRWKRGIVPYVIAGSFSYEERSLIQQAFADFAKETCVRFVRRTAEPDYLMITSDSSGCWSSVGKNGGAQQLNLQRSGCVTTKGTVVHELMHALGFLHEQNRWERDDYVTIRYQNIQPGLAYNFEKASRSSTDGLGIDYDYGSVMHYSEYAFSSNQMPTIVAKKSGVRMGQRSGFSPSDIKKIRRLYKCNKGKSYV</sequence>
<keyword evidence="5 6" id="KW-0482">Metalloprotease</keyword>
<keyword evidence="4 6" id="KW-0862">Zinc</keyword>
<protein>
    <recommendedName>
        <fullName evidence="7">Metalloendopeptidase</fullName>
        <ecNumber evidence="7">3.4.24.-</ecNumber>
    </recommendedName>
</protein>
<dbReference type="InterPro" id="IPR024079">
    <property type="entry name" value="MetalloPept_cat_dom_sf"/>
</dbReference>
<dbReference type="EMBL" id="AP028919">
    <property type="protein sequence ID" value="BET00440.1"/>
    <property type="molecule type" value="Genomic_DNA"/>
</dbReference>
<feature type="binding site" evidence="6">
    <location>
        <position position="189"/>
    </location>
    <ligand>
        <name>Zn(2+)</name>
        <dbReference type="ChEBI" id="CHEBI:29105"/>
        <note>catalytic</note>
    </ligand>
</feature>
<evidence type="ECO:0000256" key="7">
    <source>
        <dbReference type="RuleBase" id="RU361183"/>
    </source>
</evidence>
<feature type="binding site" evidence="6">
    <location>
        <position position="179"/>
    </location>
    <ligand>
        <name>Zn(2+)</name>
        <dbReference type="ChEBI" id="CHEBI:29105"/>
        <note>catalytic</note>
    </ligand>
</feature>
<name>A0ABN7B9Z1_9HEMI</name>
<dbReference type="InterPro" id="IPR001506">
    <property type="entry name" value="Peptidase_M12A"/>
</dbReference>
<evidence type="ECO:0000256" key="4">
    <source>
        <dbReference type="ARBA" id="ARBA00022833"/>
    </source>
</evidence>